<gene>
    <name evidence="1" type="ORF">N787_00405</name>
</gene>
<evidence type="ECO:0000313" key="2">
    <source>
        <dbReference type="Proteomes" id="UP000029393"/>
    </source>
</evidence>
<sequence length="236" mass="26050">MKKLLLILALVIGAAVVGKSLLSDQPVLLLASGELKNPYAPGSALHAQQQEFVDQFNADPQLRDRFAGTFTSKGLYAEMDAALRRGARSLDGAQLISVTRAMAAVIPRLQQANCAKLMRPKDDFDRVLGADVQGALERLPPRHHLNFWRFYLAALKAEVNDLPERPIDLAARERALMELGRRFNQNDVARLQRVVQDPRSAPDADACWAINAFTHNATQLSPDHAEALARLIWGGQ</sequence>
<dbReference type="Proteomes" id="UP000029393">
    <property type="component" value="Unassembled WGS sequence"/>
</dbReference>
<dbReference type="EMBL" id="AVCK01000001">
    <property type="protein sequence ID" value="KFN48425.1"/>
    <property type="molecule type" value="Genomic_DNA"/>
</dbReference>
<dbReference type="PATRIC" id="fig|1384056.3.peg.77"/>
<reference evidence="1 2" key="1">
    <citation type="submission" date="2013-09" db="EMBL/GenBank/DDBJ databases">
        <title>Genome sequencing of Arenimonas metalli.</title>
        <authorList>
            <person name="Chen F."/>
            <person name="Wang G."/>
        </authorList>
    </citation>
    <scope>NUCLEOTIDE SEQUENCE [LARGE SCALE GENOMIC DNA]</scope>
    <source>
        <strain evidence="1 2">CF5-1</strain>
    </source>
</reference>
<protein>
    <submittedName>
        <fullName evidence="1">Uncharacterized protein</fullName>
    </submittedName>
</protein>
<comment type="caution">
    <text evidence="1">The sequence shown here is derived from an EMBL/GenBank/DDBJ whole genome shotgun (WGS) entry which is preliminary data.</text>
</comment>
<proteinExistence type="predicted"/>
<dbReference type="AlphaFoldDB" id="A0A091BVU0"/>
<evidence type="ECO:0000313" key="1">
    <source>
        <dbReference type="EMBL" id="KFN48425.1"/>
    </source>
</evidence>
<dbReference type="RefSeq" id="WP_034209947.1">
    <property type="nucleotide sequence ID" value="NZ_AVCK01000001.1"/>
</dbReference>
<keyword evidence="2" id="KW-1185">Reference proteome</keyword>
<accession>A0A091BVU0</accession>
<dbReference type="OrthoDB" id="5965670at2"/>
<name>A0A091BVU0_9GAMM</name>
<organism evidence="1 2">
    <name type="scientific">Arenimonas metalli CF5-1</name>
    <dbReference type="NCBI Taxonomy" id="1384056"/>
    <lineage>
        <taxon>Bacteria</taxon>
        <taxon>Pseudomonadati</taxon>
        <taxon>Pseudomonadota</taxon>
        <taxon>Gammaproteobacteria</taxon>
        <taxon>Lysobacterales</taxon>
        <taxon>Lysobacteraceae</taxon>
        <taxon>Arenimonas</taxon>
    </lineage>
</organism>
<dbReference type="STRING" id="1384056.N787_00405"/>